<dbReference type="AlphaFoldDB" id="A0A0F9DA17"/>
<evidence type="ECO:0000313" key="7">
    <source>
        <dbReference type="EMBL" id="KKL08883.1"/>
    </source>
</evidence>
<dbReference type="GO" id="GO:0005436">
    <property type="term" value="F:sodium:phosphate symporter activity"/>
    <property type="evidence" value="ECO:0007669"/>
    <property type="project" value="InterPro"/>
</dbReference>
<accession>A0A0F9DA17</accession>
<name>A0A0F9DA17_9ZZZZ</name>
<keyword evidence="2" id="KW-1003">Cell membrane</keyword>
<gene>
    <name evidence="7" type="ORF">LCGC14_2571390</name>
</gene>
<dbReference type="EMBL" id="LAZR01042702">
    <property type="protein sequence ID" value="KKL08883.1"/>
    <property type="molecule type" value="Genomic_DNA"/>
</dbReference>
<evidence type="ECO:0000256" key="5">
    <source>
        <dbReference type="ARBA" id="ARBA00023136"/>
    </source>
</evidence>
<reference evidence="7" key="1">
    <citation type="journal article" date="2015" name="Nature">
        <title>Complex archaea that bridge the gap between prokaryotes and eukaryotes.</title>
        <authorList>
            <person name="Spang A."/>
            <person name="Saw J.H."/>
            <person name="Jorgensen S.L."/>
            <person name="Zaremba-Niedzwiedzka K."/>
            <person name="Martijn J."/>
            <person name="Lind A.E."/>
            <person name="van Eijk R."/>
            <person name="Schleper C."/>
            <person name="Guy L."/>
            <person name="Ettema T.J."/>
        </authorList>
    </citation>
    <scope>NUCLEOTIDE SEQUENCE</scope>
</reference>
<dbReference type="PANTHER" id="PTHR10010">
    <property type="entry name" value="SOLUTE CARRIER FAMILY 34 SODIUM PHOSPHATE , MEMBER 2-RELATED"/>
    <property type="match status" value="1"/>
</dbReference>
<evidence type="ECO:0000256" key="1">
    <source>
        <dbReference type="ARBA" id="ARBA00004651"/>
    </source>
</evidence>
<protein>
    <recommendedName>
        <fullName evidence="8">PhoU domain-containing protein</fullName>
    </recommendedName>
</protein>
<dbReference type="PANTHER" id="PTHR10010:SF46">
    <property type="entry name" value="SODIUM-DEPENDENT PHOSPHATE TRANSPORT PROTEIN 2B"/>
    <property type="match status" value="1"/>
</dbReference>
<feature type="transmembrane region" description="Helical" evidence="6">
    <location>
        <begin position="60"/>
        <end position="84"/>
    </location>
</feature>
<sequence>AKSFFEDTVGLEGSLLAGALFVLALVLIIGSLILITKNMKALMADRIEEWLNRVLRRSGLLGLAIGACITVVVQSSSITTSLLVPMFGAGVLTLEAGFPIMIGANIGTTITALLASTVAGPAGLTIAVVHLLFNLCGTALFFPVKRVRRIPIFLAEGLATVAVRNRLWVVVYIFGVFVALPILAIMIWKS</sequence>
<keyword evidence="3 6" id="KW-0812">Transmembrane</keyword>
<feature type="transmembrane region" description="Helical" evidence="6">
    <location>
        <begin position="167"/>
        <end position="188"/>
    </location>
</feature>
<evidence type="ECO:0008006" key="8">
    <source>
        <dbReference type="Google" id="ProtNLM"/>
    </source>
</evidence>
<organism evidence="7">
    <name type="scientific">marine sediment metagenome</name>
    <dbReference type="NCBI Taxonomy" id="412755"/>
    <lineage>
        <taxon>unclassified sequences</taxon>
        <taxon>metagenomes</taxon>
        <taxon>ecological metagenomes</taxon>
    </lineage>
</organism>
<evidence type="ECO:0000256" key="2">
    <source>
        <dbReference type="ARBA" id="ARBA00022475"/>
    </source>
</evidence>
<dbReference type="GO" id="GO:0005886">
    <property type="term" value="C:plasma membrane"/>
    <property type="evidence" value="ECO:0007669"/>
    <property type="project" value="UniProtKB-SubCell"/>
</dbReference>
<dbReference type="GO" id="GO:0044341">
    <property type="term" value="P:sodium-dependent phosphate transport"/>
    <property type="evidence" value="ECO:0007669"/>
    <property type="project" value="InterPro"/>
</dbReference>
<keyword evidence="4 6" id="KW-1133">Transmembrane helix</keyword>
<feature type="non-terminal residue" evidence="7">
    <location>
        <position position="1"/>
    </location>
</feature>
<evidence type="ECO:0000256" key="6">
    <source>
        <dbReference type="SAM" id="Phobius"/>
    </source>
</evidence>
<proteinExistence type="predicted"/>
<dbReference type="InterPro" id="IPR003841">
    <property type="entry name" value="Na/Pi_transpt"/>
</dbReference>
<comment type="subcellular location">
    <subcellularLocation>
        <location evidence="1">Cell membrane</location>
        <topology evidence="1">Multi-pass membrane protein</topology>
    </subcellularLocation>
</comment>
<keyword evidence="5 6" id="KW-0472">Membrane</keyword>
<feature type="transmembrane region" description="Helical" evidence="6">
    <location>
        <begin position="15"/>
        <end position="36"/>
    </location>
</feature>
<comment type="caution">
    <text evidence="7">The sequence shown here is derived from an EMBL/GenBank/DDBJ whole genome shotgun (WGS) entry which is preliminary data.</text>
</comment>
<dbReference type="Pfam" id="PF02690">
    <property type="entry name" value="Na_Pi_cotrans"/>
    <property type="match status" value="1"/>
</dbReference>
<feature type="transmembrane region" description="Helical" evidence="6">
    <location>
        <begin position="122"/>
        <end position="144"/>
    </location>
</feature>
<dbReference type="NCBIfam" id="NF037997">
    <property type="entry name" value="Na_Pi_symport"/>
    <property type="match status" value="1"/>
</dbReference>
<evidence type="ECO:0000256" key="4">
    <source>
        <dbReference type="ARBA" id="ARBA00022989"/>
    </source>
</evidence>
<evidence type="ECO:0000256" key="3">
    <source>
        <dbReference type="ARBA" id="ARBA00022692"/>
    </source>
</evidence>